<reference evidence="1" key="1">
    <citation type="submission" date="2021-05" db="EMBL/GenBank/DDBJ databases">
        <title>An isolated secondary fermenter in methanogenic hydrocarbon-degrading communities.</title>
        <authorList>
            <person name="Liu Y.-F."/>
            <person name="Liu Z.-l."/>
        </authorList>
    </citation>
    <scope>NUCLEOTIDE SEQUENCE</scope>
    <source>
        <strain evidence="1">L-13</strain>
    </source>
</reference>
<keyword evidence="2" id="KW-1185">Reference proteome</keyword>
<gene>
    <name evidence="1" type="ORF">KIH16_11840</name>
</gene>
<name>A0ACD1DUP2_9BACT</name>
<accession>A0ACD1DUP2</accession>
<proteinExistence type="predicted"/>
<organism evidence="1 2">
    <name type="scientific">Aminirod propionatiphilus</name>
    <dbReference type="NCBI Taxonomy" id="3415223"/>
    <lineage>
        <taxon>Bacteria</taxon>
        <taxon>Thermotogati</taxon>
        <taxon>Synergistota</taxon>
        <taxon>Synergistia</taxon>
        <taxon>Synergistales</taxon>
        <taxon>Aminiphilaceae</taxon>
        <taxon>Aminirod</taxon>
    </lineage>
</organism>
<dbReference type="EMBL" id="CP074691">
    <property type="protein sequence ID" value="QVL35826.1"/>
    <property type="molecule type" value="Genomic_DNA"/>
</dbReference>
<dbReference type="Proteomes" id="UP000682204">
    <property type="component" value="Chromosome"/>
</dbReference>
<evidence type="ECO:0000313" key="1">
    <source>
        <dbReference type="EMBL" id="QVL35826.1"/>
    </source>
</evidence>
<protein>
    <submittedName>
        <fullName evidence="1">2-phosphosulfolactate phosphatase</fullName>
    </submittedName>
</protein>
<sequence length="239" mass="25441">MTCLDVVFSPREILPEADCWLVVDLLRATTTIVAFFELGGRRLLPVADLDEARFLRDRLTGRWLLMGERQALPPPGFDLGNSPLDLAAFDLGAFDGAVMTTTNGTAALLAAAGRGGALHAACARNARAVAEAVAAHDRIAILCAGLEGRPALDDTACAGLLVERLLALRPRDLSDGARMALALFRSAPFADLVGQSRHGRRLAALGLAADLAYCCERDRSEGRPRLVFEGGRPVLVDGR</sequence>
<evidence type="ECO:0000313" key="2">
    <source>
        <dbReference type="Proteomes" id="UP000682204"/>
    </source>
</evidence>